<dbReference type="Proteomes" id="UP000004095">
    <property type="component" value="Unassembled WGS sequence"/>
</dbReference>
<protein>
    <submittedName>
        <fullName evidence="1">Uncharacterized protein</fullName>
    </submittedName>
</protein>
<sequence length="99" mass="11645">MLPMITTTVLETLSELLIGKYCFSRDDIRSTELFKIEEVKPYRALEDIPKGWQKKMPYITPENKVTGLRLIGKSTKDGDKIRQRIVKVEELMEFEFFKT</sequence>
<evidence type="ECO:0000313" key="1">
    <source>
        <dbReference type="EMBL" id="EAY26878.1"/>
    </source>
</evidence>
<dbReference type="EMBL" id="AAWS01000029">
    <property type="protein sequence ID" value="EAY26878.1"/>
    <property type="molecule type" value="Genomic_DNA"/>
</dbReference>
<organism evidence="1 2">
    <name type="scientific">Microscilla marina ATCC 23134</name>
    <dbReference type="NCBI Taxonomy" id="313606"/>
    <lineage>
        <taxon>Bacteria</taxon>
        <taxon>Pseudomonadati</taxon>
        <taxon>Bacteroidota</taxon>
        <taxon>Cytophagia</taxon>
        <taxon>Cytophagales</taxon>
        <taxon>Microscillaceae</taxon>
        <taxon>Microscilla</taxon>
    </lineage>
</organism>
<gene>
    <name evidence="1" type="ORF">M23134_04828</name>
</gene>
<keyword evidence="2" id="KW-1185">Reference proteome</keyword>
<comment type="caution">
    <text evidence="1">The sequence shown here is derived from an EMBL/GenBank/DDBJ whole genome shotgun (WGS) entry which is preliminary data.</text>
</comment>
<name>A1ZRZ0_MICM2</name>
<evidence type="ECO:0000313" key="2">
    <source>
        <dbReference type="Proteomes" id="UP000004095"/>
    </source>
</evidence>
<proteinExistence type="predicted"/>
<dbReference type="AlphaFoldDB" id="A1ZRZ0"/>
<accession>A1ZRZ0</accession>
<reference evidence="1 2" key="1">
    <citation type="submission" date="2007-01" db="EMBL/GenBank/DDBJ databases">
        <authorList>
            <person name="Haygood M."/>
            <person name="Podell S."/>
            <person name="Anderson C."/>
            <person name="Hopkinson B."/>
            <person name="Roe K."/>
            <person name="Barbeau K."/>
            <person name="Gaasterland T."/>
            <person name="Ferriera S."/>
            <person name="Johnson J."/>
            <person name="Kravitz S."/>
            <person name="Beeson K."/>
            <person name="Sutton G."/>
            <person name="Rogers Y.-H."/>
            <person name="Friedman R."/>
            <person name="Frazier M."/>
            <person name="Venter J.C."/>
        </authorList>
    </citation>
    <scope>NUCLEOTIDE SEQUENCE [LARGE SCALE GENOMIC DNA]</scope>
    <source>
        <strain evidence="1 2">ATCC 23134</strain>
    </source>
</reference>